<feature type="active site" description="Proton donor/acceptor" evidence="7">
    <location>
        <position position="83"/>
    </location>
</feature>
<comment type="function">
    <text evidence="7">Provides the (R)-glutamate required for cell wall biosynthesis.</text>
</comment>
<dbReference type="PANTHER" id="PTHR21198:SF2">
    <property type="entry name" value="GLUTAMATE RACEMASE"/>
    <property type="match status" value="1"/>
</dbReference>
<dbReference type="InterPro" id="IPR004391">
    <property type="entry name" value="Glu_race"/>
</dbReference>
<keyword evidence="5 7" id="KW-0413">Isomerase</keyword>
<keyword evidence="3 7" id="KW-0133">Cell shape</keyword>
<dbReference type="GO" id="GO:0008881">
    <property type="term" value="F:glutamate racemase activity"/>
    <property type="evidence" value="ECO:0007669"/>
    <property type="project" value="UniProtKB-EC"/>
</dbReference>
<proteinExistence type="inferred from homology"/>
<keyword evidence="4 7" id="KW-0573">Peptidoglycan synthesis</keyword>
<organism evidence="8 9">
    <name type="scientific">Halomonas dongshanensis</name>
    <dbReference type="NCBI Taxonomy" id="2890835"/>
    <lineage>
        <taxon>Bacteria</taxon>
        <taxon>Pseudomonadati</taxon>
        <taxon>Pseudomonadota</taxon>
        <taxon>Gammaproteobacteria</taxon>
        <taxon>Oceanospirillales</taxon>
        <taxon>Halomonadaceae</taxon>
        <taxon>Halomonas</taxon>
    </lineage>
</organism>
<feature type="active site" description="Proton donor/acceptor" evidence="7">
    <location>
        <position position="201"/>
    </location>
</feature>
<feature type="binding site" evidence="7">
    <location>
        <begin position="19"/>
        <end position="20"/>
    </location>
    <ligand>
        <name>substrate</name>
    </ligand>
</feature>
<evidence type="ECO:0000256" key="6">
    <source>
        <dbReference type="ARBA" id="ARBA00023316"/>
    </source>
</evidence>
<dbReference type="Proteomes" id="UP001165542">
    <property type="component" value="Unassembled WGS sequence"/>
</dbReference>
<dbReference type="PROSITE" id="PS00923">
    <property type="entry name" value="ASP_GLU_RACEMASE_1"/>
    <property type="match status" value="1"/>
</dbReference>
<evidence type="ECO:0000256" key="5">
    <source>
        <dbReference type="ARBA" id="ARBA00023235"/>
    </source>
</evidence>
<evidence type="ECO:0000256" key="3">
    <source>
        <dbReference type="ARBA" id="ARBA00022960"/>
    </source>
</evidence>
<dbReference type="InterPro" id="IPR033134">
    <property type="entry name" value="Asp/Glu_racemase_AS_2"/>
</dbReference>
<dbReference type="InterPro" id="IPR001920">
    <property type="entry name" value="Asp/Glu_race"/>
</dbReference>
<keyword evidence="9" id="KW-1185">Reference proteome</keyword>
<dbReference type="InterPro" id="IPR015942">
    <property type="entry name" value="Asp/Glu/hydantoin_racemase"/>
</dbReference>
<dbReference type="HAMAP" id="MF_00258">
    <property type="entry name" value="Glu_racemase"/>
    <property type="match status" value="1"/>
</dbReference>
<protein>
    <recommendedName>
        <fullName evidence="2 7">Glutamate racemase</fullName>
        <ecNumber evidence="2 7">5.1.1.3</ecNumber>
    </recommendedName>
</protein>
<dbReference type="Gene3D" id="3.40.50.1860">
    <property type="match status" value="2"/>
</dbReference>
<dbReference type="EC" id="5.1.1.3" evidence="2 7"/>
<feature type="binding site" evidence="7">
    <location>
        <begin position="51"/>
        <end position="52"/>
    </location>
    <ligand>
        <name>substrate</name>
    </ligand>
</feature>
<evidence type="ECO:0000313" key="9">
    <source>
        <dbReference type="Proteomes" id="UP001165542"/>
    </source>
</evidence>
<keyword evidence="6 7" id="KW-0961">Cell wall biogenesis/degradation</keyword>
<gene>
    <name evidence="7 8" type="primary">murI</name>
    <name evidence="8" type="ORF">LLY24_07195</name>
</gene>
<dbReference type="RefSeq" id="WP_259035610.1">
    <property type="nucleotide sequence ID" value="NZ_JAJISC010000003.1"/>
</dbReference>
<comment type="catalytic activity">
    <reaction evidence="1 7">
        <text>L-glutamate = D-glutamate</text>
        <dbReference type="Rhea" id="RHEA:12813"/>
        <dbReference type="ChEBI" id="CHEBI:29985"/>
        <dbReference type="ChEBI" id="CHEBI:29986"/>
        <dbReference type="EC" id="5.1.1.3"/>
    </reaction>
</comment>
<feature type="binding site" evidence="7">
    <location>
        <begin position="84"/>
        <end position="85"/>
    </location>
    <ligand>
        <name>substrate</name>
    </ligand>
</feature>
<dbReference type="PANTHER" id="PTHR21198">
    <property type="entry name" value="GLUTAMATE RACEMASE"/>
    <property type="match status" value="1"/>
</dbReference>
<evidence type="ECO:0000256" key="1">
    <source>
        <dbReference type="ARBA" id="ARBA00001602"/>
    </source>
</evidence>
<dbReference type="Pfam" id="PF01177">
    <property type="entry name" value="Asp_Glu_race"/>
    <property type="match status" value="1"/>
</dbReference>
<sequence length="275" mass="29083">MKKPLDKTQPPAGPILVFDSGVGGLSVAQSLRKHYPHAALCYACDNAWLPYGLRPDEALAARIVRVCSAAVAACSPSVLVVACNTASTLALDALREGLTIPVIGTVPAIKPAAMVSRTRHIGLLATQATVRRPYTQQLIDDFASDCRITRIAADELVTLAEAWLGGRAPEIARLSHLLAPLWQATSPEGDAAPLDTVVLGCTHFPLLKPWLEEASPTPLTWVDSGDAIARRVAQVGAHVSEGDDGRCFTTAPAQGLRAGFQRYGFGAPQPLSLPD</sequence>
<dbReference type="EMBL" id="JAJISC010000003">
    <property type="protein sequence ID" value="MCS2609098.1"/>
    <property type="molecule type" value="Genomic_DNA"/>
</dbReference>
<comment type="similarity">
    <text evidence="7">Belongs to the aspartate/glutamate racemases family.</text>
</comment>
<evidence type="ECO:0000256" key="7">
    <source>
        <dbReference type="HAMAP-Rule" id="MF_00258"/>
    </source>
</evidence>
<evidence type="ECO:0000313" key="8">
    <source>
        <dbReference type="EMBL" id="MCS2609098.1"/>
    </source>
</evidence>
<evidence type="ECO:0000256" key="2">
    <source>
        <dbReference type="ARBA" id="ARBA00013090"/>
    </source>
</evidence>
<reference evidence="8" key="1">
    <citation type="submission" date="2021-11" db="EMBL/GenBank/DDBJ databases">
        <title>Halomonas sp., isolated from a coastal aquaculture zone in Dongshan Bay.</title>
        <authorList>
            <person name="Lin W."/>
        </authorList>
    </citation>
    <scope>NUCLEOTIDE SEQUENCE</scope>
    <source>
        <strain evidence="8">Yzlin-01</strain>
    </source>
</reference>
<feature type="binding site" evidence="7">
    <location>
        <begin position="202"/>
        <end position="203"/>
    </location>
    <ligand>
        <name>substrate</name>
    </ligand>
</feature>
<evidence type="ECO:0000256" key="4">
    <source>
        <dbReference type="ARBA" id="ARBA00022984"/>
    </source>
</evidence>
<comment type="caution">
    <text evidence="8">The sequence shown here is derived from an EMBL/GenBank/DDBJ whole genome shotgun (WGS) entry which is preliminary data.</text>
</comment>
<dbReference type="SUPFAM" id="SSF53681">
    <property type="entry name" value="Aspartate/glutamate racemase"/>
    <property type="match status" value="2"/>
</dbReference>
<accession>A0ABT2EBY7</accession>
<name>A0ABT2EBY7_9GAMM</name>
<dbReference type="NCBIfam" id="TIGR00067">
    <property type="entry name" value="glut_race"/>
    <property type="match status" value="1"/>
</dbReference>
<dbReference type="PROSITE" id="PS00924">
    <property type="entry name" value="ASP_GLU_RACEMASE_2"/>
    <property type="match status" value="1"/>
</dbReference>
<dbReference type="InterPro" id="IPR018187">
    <property type="entry name" value="Asp/Glu_racemase_AS_1"/>
</dbReference>
<comment type="pathway">
    <text evidence="7">Cell wall biogenesis; peptidoglycan biosynthesis.</text>
</comment>